<evidence type="ECO:0000313" key="3">
    <source>
        <dbReference type="EMBL" id="PJF48774.1"/>
    </source>
</evidence>
<dbReference type="Pfam" id="PF02625">
    <property type="entry name" value="XdhC_CoxI"/>
    <property type="match status" value="1"/>
</dbReference>
<dbReference type="InterPro" id="IPR036291">
    <property type="entry name" value="NAD(P)-bd_dom_sf"/>
</dbReference>
<dbReference type="InterPro" id="IPR052698">
    <property type="entry name" value="MoCofactor_Util/Proc"/>
</dbReference>
<evidence type="ECO:0000313" key="4">
    <source>
        <dbReference type="Proteomes" id="UP000230790"/>
    </source>
</evidence>
<feature type="domain" description="XdhC Rossmann" evidence="2">
    <location>
        <begin position="110"/>
        <end position="252"/>
    </location>
</feature>
<accession>A0A2M8QG75</accession>
<organism evidence="3 4">
    <name type="scientific">Candidatus Thermofonsia Clade 3 bacterium</name>
    <dbReference type="NCBI Taxonomy" id="2364212"/>
    <lineage>
        <taxon>Bacteria</taxon>
        <taxon>Bacillati</taxon>
        <taxon>Chloroflexota</taxon>
        <taxon>Candidatus Thermofontia</taxon>
        <taxon>Candidatus Thermofonsia Clade 3</taxon>
    </lineage>
</organism>
<dbReference type="PANTHER" id="PTHR30388:SF6">
    <property type="entry name" value="XANTHINE DEHYDROGENASE SUBUNIT A-RELATED"/>
    <property type="match status" value="1"/>
</dbReference>
<sequence>MSAMNILGLASQCVERGEPCALVTVIRTSGSVPRHAGAKMLIAADGAILGGTIGGGEMENRAIQLAQRAIADGQARVAGYSLADLAKGDPGVCGGTVELFIEPLLPAPTLLIVGAGHVGRALTHLAKWCGFRVIVSDDRAELCTPEQCPGADVYLPGLLSTRLAEVPLTARTYVALVTRGYPIDVDALPTLLDSPVAYIGVIGSRRRWMTAAEALRERGVSDAMLQRVRAPIGLELNAETPEEIAVSIMAEIIMVHRRGNGRPMPG</sequence>
<name>A0A2M8QG75_9CHLR</name>
<dbReference type="PANTHER" id="PTHR30388">
    <property type="entry name" value="ALDEHYDE OXIDOREDUCTASE MOLYBDENUM COFACTOR ASSEMBLY PROTEIN"/>
    <property type="match status" value="1"/>
</dbReference>
<gene>
    <name evidence="3" type="ORF">CUN48_01625</name>
</gene>
<dbReference type="EMBL" id="PGTN01000006">
    <property type="protein sequence ID" value="PJF48774.1"/>
    <property type="molecule type" value="Genomic_DNA"/>
</dbReference>
<protein>
    <submittedName>
        <fullName evidence="3">Dehydrogenase</fullName>
    </submittedName>
</protein>
<dbReference type="Gene3D" id="3.40.50.720">
    <property type="entry name" value="NAD(P)-binding Rossmann-like Domain"/>
    <property type="match status" value="1"/>
</dbReference>
<proteinExistence type="predicted"/>
<dbReference type="AlphaFoldDB" id="A0A2M8QG75"/>
<reference evidence="3 4" key="1">
    <citation type="submission" date="2017-11" db="EMBL/GenBank/DDBJ databases">
        <title>Evolution of Phototrophy in the Chloroflexi Phylum Driven by Horizontal Gene Transfer.</title>
        <authorList>
            <person name="Ward L.M."/>
            <person name="Hemp J."/>
            <person name="Shih P.M."/>
            <person name="Mcglynn S.E."/>
            <person name="Fischer W."/>
        </authorList>
    </citation>
    <scope>NUCLEOTIDE SEQUENCE [LARGE SCALE GENOMIC DNA]</scope>
    <source>
        <strain evidence="3">JP3_7</strain>
    </source>
</reference>
<dbReference type="Proteomes" id="UP000230790">
    <property type="component" value="Unassembled WGS sequence"/>
</dbReference>
<dbReference type="InterPro" id="IPR003777">
    <property type="entry name" value="XdhC_CoxI"/>
</dbReference>
<comment type="caution">
    <text evidence="3">The sequence shown here is derived from an EMBL/GenBank/DDBJ whole genome shotgun (WGS) entry which is preliminary data.</text>
</comment>
<dbReference type="SUPFAM" id="SSF51735">
    <property type="entry name" value="NAD(P)-binding Rossmann-fold domains"/>
    <property type="match status" value="1"/>
</dbReference>
<evidence type="ECO:0000259" key="1">
    <source>
        <dbReference type="Pfam" id="PF02625"/>
    </source>
</evidence>
<dbReference type="Pfam" id="PF13478">
    <property type="entry name" value="XdhC_C"/>
    <property type="match status" value="1"/>
</dbReference>
<feature type="domain" description="XdhC- CoxI" evidence="1">
    <location>
        <begin position="14"/>
        <end position="80"/>
    </location>
</feature>
<evidence type="ECO:0000259" key="2">
    <source>
        <dbReference type="Pfam" id="PF13478"/>
    </source>
</evidence>
<dbReference type="InterPro" id="IPR027051">
    <property type="entry name" value="XdhC_Rossmann_dom"/>
</dbReference>